<organism evidence="2 3">
    <name type="scientific">Henosepilachna vigintioctopunctata</name>
    <dbReference type="NCBI Taxonomy" id="420089"/>
    <lineage>
        <taxon>Eukaryota</taxon>
        <taxon>Metazoa</taxon>
        <taxon>Ecdysozoa</taxon>
        <taxon>Arthropoda</taxon>
        <taxon>Hexapoda</taxon>
        <taxon>Insecta</taxon>
        <taxon>Pterygota</taxon>
        <taxon>Neoptera</taxon>
        <taxon>Endopterygota</taxon>
        <taxon>Coleoptera</taxon>
        <taxon>Polyphaga</taxon>
        <taxon>Cucujiformia</taxon>
        <taxon>Coccinelloidea</taxon>
        <taxon>Coccinellidae</taxon>
        <taxon>Epilachninae</taxon>
        <taxon>Epilachnini</taxon>
        <taxon>Henosepilachna</taxon>
    </lineage>
</organism>
<keyword evidence="3" id="KW-1185">Reference proteome</keyword>
<accession>A0AAW1U154</accession>
<dbReference type="AlphaFoldDB" id="A0AAW1U154"/>
<sequence>MDEPNSIFGDGAPSRSSVYRWYDEFNRGRISLQDEFCEGRPKSVVPKTIDGVRELILQDRHVTYREIETTLGISGTSIHSILHKHLTVKKICSRCIPLNLSIAQKKALVIWSKERLKNTIAVLPRTYL</sequence>
<reference evidence="2 3" key="1">
    <citation type="submission" date="2023-03" db="EMBL/GenBank/DDBJ databases">
        <title>Genome insight into feeding habits of ladybird beetles.</title>
        <authorList>
            <person name="Li H.-S."/>
            <person name="Huang Y.-H."/>
            <person name="Pang H."/>
        </authorList>
    </citation>
    <scope>NUCLEOTIDE SEQUENCE [LARGE SCALE GENOMIC DNA]</scope>
    <source>
        <strain evidence="2">SYSU_2023b</strain>
        <tissue evidence="2">Whole body</tissue>
    </source>
</reference>
<dbReference type="PANTHER" id="PTHR46060">
    <property type="entry name" value="MARINER MOS1 TRANSPOSASE-LIKE PROTEIN"/>
    <property type="match status" value="1"/>
</dbReference>
<proteinExistence type="predicted"/>
<gene>
    <name evidence="2" type="ORF">WA026_018591</name>
</gene>
<dbReference type="GO" id="GO:0005634">
    <property type="term" value="C:nucleus"/>
    <property type="evidence" value="ECO:0007669"/>
    <property type="project" value="UniProtKB-SubCell"/>
</dbReference>
<dbReference type="SUPFAM" id="SSF46689">
    <property type="entry name" value="Homeodomain-like"/>
    <property type="match status" value="1"/>
</dbReference>
<dbReference type="Proteomes" id="UP001431783">
    <property type="component" value="Unassembled WGS sequence"/>
</dbReference>
<dbReference type="InterPro" id="IPR052709">
    <property type="entry name" value="Transposase-MT_Hybrid"/>
</dbReference>
<evidence type="ECO:0000256" key="1">
    <source>
        <dbReference type="ARBA" id="ARBA00004123"/>
    </source>
</evidence>
<dbReference type="InterPro" id="IPR009057">
    <property type="entry name" value="Homeodomain-like_sf"/>
</dbReference>
<dbReference type="EMBL" id="JARQZJ010000042">
    <property type="protein sequence ID" value="KAK9877482.1"/>
    <property type="molecule type" value="Genomic_DNA"/>
</dbReference>
<evidence type="ECO:0000313" key="3">
    <source>
        <dbReference type="Proteomes" id="UP001431783"/>
    </source>
</evidence>
<evidence type="ECO:0000313" key="2">
    <source>
        <dbReference type="EMBL" id="KAK9877482.1"/>
    </source>
</evidence>
<evidence type="ECO:0008006" key="4">
    <source>
        <dbReference type="Google" id="ProtNLM"/>
    </source>
</evidence>
<dbReference type="PANTHER" id="PTHR46060:SF1">
    <property type="entry name" value="MARINER MOS1 TRANSPOSASE-LIKE PROTEIN"/>
    <property type="match status" value="1"/>
</dbReference>
<protein>
    <recommendedName>
        <fullName evidence="4">Transposase</fullName>
    </recommendedName>
</protein>
<name>A0AAW1U154_9CUCU</name>
<comment type="subcellular location">
    <subcellularLocation>
        <location evidence="1">Nucleus</location>
    </subcellularLocation>
</comment>
<comment type="caution">
    <text evidence="2">The sequence shown here is derived from an EMBL/GenBank/DDBJ whole genome shotgun (WGS) entry which is preliminary data.</text>
</comment>